<sequence length="563" mass="63425">MSRLTDSQSFSTEANSVVSLGPSIADRRASLLERSQPSNSRGKKRSEAVTINRNITSAPSTIPGLMLPNLITDILVHISSFLTTIDYGSLRRTCKTIEQKLFPFFAVEFFSKWHIFIFPQSIQSLIDISKHTELRIYVKTLVIGMDVIHHRGIQLNAHAQVDDALSTLLKDAAWALDTGFWTEGLQEAFTGLPSLSTIRIQDSEKQLRPRENTPVQGYFIRTLARHFGEDYIESSGCQIQHAIVPHILLLAARGNIRLQSFVATTSSPAFSIELVRSIVPSSEMLRPHFSCLLENVQTLMLGFSVGQFGRIREAQTIPNVGLFFNLVAKLRHLRLDFQDPEPAKYNSDRSIRTPDYIIKALTDSLKASTSLRTLELQNASLSASNLLTLLRIARSSIERLTFHRIHLDSNDGWKRLVTCFAKLPKLSSFHANDCSGKLPMAWNIAKWPDRLHVDSLDDFYERAEKNVFIVHPTTKEYRIRQGDVPHGELSTIISTSLVVQDEGFNQKYGTNSRSGLIFSPHGYNRTDMRFSMPFAISSIPLPTHEFNQIEQLETDLSEGEGID</sequence>
<accession>A0A6A6UIK1</accession>
<dbReference type="Gene3D" id="3.80.10.10">
    <property type="entry name" value="Ribonuclease Inhibitor"/>
    <property type="match status" value="1"/>
</dbReference>
<dbReference type="SUPFAM" id="SSF52047">
    <property type="entry name" value="RNI-like"/>
    <property type="match status" value="1"/>
</dbReference>
<evidence type="ECO:0000313" key="2">
    <source>
        <dbReference type="EMBL" id="KAF2671293.1"/>
    </source>
</evidence>
<feature type="region of interest" description="Disordered" evidence="1">
    <location>
        <begin position="31"/>
        <end position="50"/>
    </location>
</feature>
<evidence type="ECO:0000256" key="1">
    <source>
        <dbReference type="SAM" id="MobiDB-lite"/>
    </source>
</evidence>
<dbReference type="Proteomes" id="UP000799302">
    <property type="component" value="Unassembled WGS sequence"/>
</dbReference>
<dbReference type="OrthoDB" id="5279008at2759"/>
<protein>
    <recommendedName>
        <fullName evidence="4">F-box domain-containing protein</fullName>
    </recommendedName>
</protein>
<reference evidence="2" key="1">
    <citation type="journal article" date="2020" name="Stud. Mycol.">
        <title>101 Dothideomycetes genomes: a test case for predicting lifestyles and emergence of pathogens.</title>
        <authorList>
            <person name="Haridas S."/>
            <person name="Albert R."/>
            <person name="Binder M."/>
            <person name="Bloem J."/>
            <person name="Labutti K."/>
            <person name="Salamov A."/>
            <person name="Andreopoulos B."/>
            <person name="Baker S."/>
            <person name="Barry K."/>
            <person name="Bills G."/>
            <person name="Bluhm B."/>
            <person name="Cannon C."/>
            <person name="Castanera R."/>
            <person name="Culley D."/>
            <person name="Daum C."/>
            <person name="Ezra D."/>
            <person name="Gonzalez J."/>
            <person name="Henrissat B."/>
            <person name="Kuo A."/>
            <person name="Liang C."/>
            <person name="Lipzen A."/>
            <person name="Lutzoni F."/>
            <person name="Magnuson J."/>
            <person name="Mondo S."/>
            <person name="Nolan M."/>
            <person name="Ohm R."/>
            <person name="Pangilinan J."/>
            <person name="Park H.-J."/>
            <person name="Ramirez L."/>
            <person name="Alfaro M."/>
            <person name="Sun H."/>
            <person name="Tritt A."/>
            <person name="Yoshinaga Y."/>
            <person name="Zwiers L.-H."/>
            <person name="Turgeon B."/>
            <person name="Goodwin S."/>
            <person name="Spatafora J."/>
            <person name="Crous P."/>
            <person name="Grigoriev I."/>
        </authorList>
    </citation>
    <scope>NUCLEOTIDE SEQUENCE</scope>
    <source>
        <strain evidence="2">CBS 115976</strain>
    </source>
</reference>
<dbReference type="InterPro" id="IPR032675">
    <property type="entry name" value="LRR_dom_sf"/>
</dbReference>
<dbReference type="EMBL" id="MU004233">
    <property type="protein sequence ID" value="KAF2671293.1"/>
    <property type="molecule type" value="Genomic_DNA"/>
</dbReference>
<keyword evidence="3" id="KW-1185">Reference proteome</keyword>
<evidence type="ECO:0000313" key="3">
    <source>
        <dbReference type="Proteomes" id="UP000799302"/>
    </source>
</evidence>
<evidence type="ECO:0008006" key="4">
    <source>
        <dbReference type="Google" id="ProtNLM"/>
    </source>
</evidence>
<proteinExistence type="predicted"/>
<dbReference type="AlphaFoldDB" id="A0A6A6UIK1"/>
<name>A0A6A6UIK1_9PEZI</name>
<gene>
    <name evidence="2" type="ORF">BT63DRAFT_453694</name>
</gene>
<organism evidence="2 3">
    <name type="scientific">Microthyrium microscopicum</name>
    <dbReference type="NCBI Taxonomy" id="703497"/>
    <lineage>
        <taxon>Eukaryota</taxon>
        <taxon>Fungi</taxon>
        <taxon>Dikarya</taxon>
        <taxon>Ascomycota</taxon>
        <taxon>Pezizomycotina</taxon>
        <taxon>Dothideomycetes</taxon>
        <taxon>Dothideomycetes incertae sedis</taxon>
        <taxon>Microthyriales</taxon>
        <taxon>Microthyriaceae</taxon>
        <taxon>Microthyrium</taxon>
    </lineage>
</organism>